<evidence type="ECO:0000256" key="1">
    <source>
        <dbReference type="SAM" id="MobiDB-lite"/>
    </source>
</evidence>
<feature type="compositionally biased region" description="Polar residues" evidence="1">
    <location>
        <begin position="376"/>
        <end position="390"/>
    </location>
</feature>
<proteinExistence type="predicted"/>
<gene>
    <name evidence="2" type="ORF">OIDMADRAFT_145046</name>
</gene>
<dbReference type="HOGENOM" id="CLU_470987_0_0_1"/>
<sequence>MASDDSPTYSILEGVNLSDHEEIRKFMTGFEYHLTHSILNVGFEAVSHLSESEHALIANIMACIRNNGTKYPLLLEASLRFVSGRHCDAQGVLAAAREFHDLAEEQVLTTPYLFPEEYKAAEVRMTAIRGKIDIMRVRQRLAELAPGAFGEQIYHTGRSAEIEKMAARDLGDVRDIPRDIQFAPHPVPDGPRSINSGPCYQCTRDNKPCDCKEPKCTTCRTSWRQCLYTTPSRMIQEPVVQSPGSSPLSYQSSSPAVSSLKSSPESPAVRKATATKLTVTKPAVLKLIEQEPAHSTTASKPSALKLTIPQTEAPKATVPKTTAPKPAVLKTTTSRTEALSRATLKTVQKSAASDPEKPTAGELDNRSIPLIPTAGNEANSPNFPVNPQTETWKRKQEDHNELAGPSSSKKVKLDVTIDKPATNTFISGVKRLAGDAEIDNETSPNSAKIPKLDSAVKIAPKINSKSKKRPGRGRKNVDHEGEKLCNTCQGWKPIADYAPKKHSKTPGATVGYCIGCQGKKQAKNKAKAEAKARAKYATAQSSEVVGLAEVDQDIEDESEDDDSEEDNKTADAIIVKTEG</sequence>
<feature type="compositionally biased region" description="Acidic residues" evidence="1">
    <location>
        <begin position="550"/>
        <end position="565"/>
    </location>
</feature>
<feature type="region of interest" description="Disordered" evidence="1">
    <location>
        <begin position="535"/>
        <end position="579"/>
    </location>
</feature>
<feature type="compositionally biased region" description="Basic and acidic residues" evidence="1">
    <location>
        <begin position="391"/>
        <end position="401"/>
    </location>
</feature>
<reference evidence="3" key="2">
    <citation type="submission" date="2015-01" db="EMBL/GenBank/DDBJ databases">
        <title>Evolutionary Origins and Diversification of the Mycorrhizal Mutualists.</title>
        <authorList>
            <consortium name="DOE Joint Genome Institute"/>
            <consortium name="Mycorrhizal Genomics Consortium"/>
            <person name="Kohler A."/>
            <person name="Kuo A."/>
            <person name="Nagy L.G."/>
            <person name="Floudas D."/>
            <person name="Copeland A."/>
            <person name="Barry K.W."/>
            <person name="Cichocki N."/>
            <person name="Veneault-Fourrey C."/>
            <person name="LaButti K."/>
            <person name="Lindquist E.A."/>
            <person name="Lipzen A."/>
            <person name="Lundell T."/>
            <person name="Morin E."/>
            <person name="Murat C."/>
            <person name="Riley R."/>
            <person name="Ohm R."/>
            <person name="Sun H."/>
            <person name="Tunlid A."/>
            <person name="Henrissat B."/>
            <person name="Grigoriev I.V."/>
            <person name="Hibbett D.S."/>
            <person name="Martin F."/>
        </authorList>
    </citation>
    <scope>NUCLEOTIDE SEQUENCE [LARGE SCALE GENOMIC DNA]</scope>
    <source>
        <strain evidence="3">Zn</strain>
    </source>
</reference>
<feature type="compositionally biased region" description="Basic residues" evidence="1">
    <location>
        <begin position="464"/>
        <end position="474"/>
    </location>
</feature>
<name>A0A0C3GXU8_OIDMZ</name>
<dbReference type="OrthoDB" id="3560115at2759"/>
<evidence type="ECO:0000313" key="2">
    <source>
        <dbReference type="EMBL" id="KIN00891.1"/>
    </source>
</evidence>
<feature type="compositionally biased region" description="Basic and acidic residues" evidence="1">
    <location>
        <begin position="354"/>
        <end position="365"/>
    </location>
</feature>
<feature type="compositionally biased region" description="Polar residues" evidence="1">
    <location>
        <begin position="330"/>
        <end position="351"/>
    </location>
</feature>
<feature type="region of interest" description="Disordered" evidence="1">
    <location>
        <begin position="238"/>
        <end position="274"/>
    </location>
</feature>
<evidence type="ECO:0000313" key="3">
    <source>
        <dbReference type="Proteomes" id="UP000054321"/>
    </source>
</evidence>
<reference evidence="2 3" key="1">
    <citation type="submission" date="2014-04" db="EMBL/GenBank/DDBJ databases">
        <authorList>
            <consortium name="DOE Joint Genome Institute"/>
            <person name="Kuo A."/>
            <person name="Martino E."/>
            <person name="Perotto S."/>
            <person name="Kohler A."/>
            <person name="Nagy L.G."/>
            <person name="Floudas D."/>
            <person name="Copeland A."/>
            <person name="Barry K.W."/>
            <person name="Cichocki N."/>
            <person name="Veneault-Fourrey C."/>
            <person name="LaButti K."/>
            <person name="Lindquist E.A."/>
            <person name="Lipzen A."/>
            <person name="Lundell T."/>
            <person name="Morin E."/>
            <person name="Murat C."/>
            <person name="Sun H."/>
            <person name="Tunlid A."/>
            <person name="Henrissat B."/>
            <person name="Grigoriev I.V."/>
            <person name="Hibbett D.S."/>
            <person name="Martin F."/>
            <person name="Nordberg H.P."/>
            <person name="Cantor M.N."/>
            <person name="Hua S.X."/>
        </authorList>
    </citation>
    <scope>NUCLEOTIDE SEQUENCE [LARGE SCALE GENOMIC DNA]</scope>
    <source>
        <strain evidence="2 3">Zn</strain>
    </source>
</reference>
<keyword evidence="3" id="KW-1185">Reference proteome</keyword>
<dbReference type="InParanoid" id="A0A0C3GXU8"/>
<dbReference type="EMBL" id="KN832876">
    <property type="protein sequence ID" value="KIN00891.1"/>
    <property type="molecule type" value="Genomic_DNA"/>
</dbReference>
<accession>A0A0C3GXU8</accession>
<feature type="compositionally biased region" description="Low complexity" evidence="1">
    <location>
        <begin position="242"/>
        <end position="267"/>
    </location>
</feature>
<organism evidence="2 3">
    <name type="scientific">Oidiodendron maius (strain Zn)</name>
    <dbReference type="NCBI Taxonomy" id="913774"/>
    <lineage>
        <taxon>Eukaryota</taxon>
        <taxon>Fungi</taxon>
        <taxon>Dikarya</taxon>
        <taxon>Ascomycota</taxon>
        <taxon>Pezizomycotina</taxon>
        <taxon>Leotiomycetes</taxon>
        <taxon>Leotiomycetes incertae sedis</taxon>
        <taxon>Myxotrichaceae</taxon>
        <taxon>Oidiodendron</taxon>
    </lineage>
</organism>
<feature type="region of interest" description="Disordered" evidence="1">
    <location>
        <begin position="460"/>
        <end position="479"/>
    </location>
</feature>
<dbReference type="Proteomes" id="UP000054321">
    <property type="component" value="Unassembled WGS sequence"/>
</dbReference>
<feature type="region of interest" description="Disordered" evidence="1">
    <location>
        <begin position="328"/>
        <end position="408"/>
    </location>
</feature>
<protein>
    <submittedName>
        <fullName evidence="2">Uncharacterized protein</fullName>
    </submittedName>
</protein>
<dbReference type="AlphaFoldDB" id="A0A0C3GXU8"/>